<protein>
    <submittedName>
        <fullName evidence="2">Conjugal transfer protein TraF</fullName>
    </submittedName>
</protein>
<comment type="caution">
    <text evidence="2">The sequence shown here is derived from an EMBL/GenBank/DDBJ whole genome shotgun (WGS) entry which is preliminary data.</text>
</comment>
<accession>A0ABT0KRH4</accession>
<dbReference type="Gene3D" id="2.40.160.60">
    <property type="entry name" value="Outer membrane protein transport protein (OMPP1/FadL/TodX)"/>
    <property type="match status" value="1"/>
</dbReference>
<reference evidence="2 3" key="1">
    <citation type="submission" date="2022-01" db="EMBL/GenBank/DDBJ databases">
        <title>Whole genome-based taxonomy of the Shewanellaceae.</title>
        <authorList>
            <person name="Martin-Rodriguez A.J."/>
        </authorList>
    </citation>
    <scope>NUCLEOTIDE SEQUENCE [LARGE SCALE GENOMIC DNA]</scope>
    <source>
        <strain evidence="2 3">DSM 24955</strain>
    </source>
</reference>
<organism evidence="2 3">
    <name type="scientific">Shewanella electrodiphila</name>
    <dbReference type="NCBI Taxonomy" id="934143"/>
    <lineage>
        <taxon>Bacteria</taxon>
        <taxon>Pseudomonadati</taxon>
        <taxon>Pseudomonadota</taxon>
        <taxon>Gammaproteobacteria</taxon>
        <taxon>Alteromonadales</taxon>
        <taxon>Shewanellaceae</taxon>
        <taxon>Shewanella</taxon>
    </lineage>
</organism>
<dbReference type="Pfam" id="PF13729">
    <property type="entry name" value="TraF_2"/>
    <property type="match status" value="1"/>
</dbReference>
<dbReference type="Proteomes" id="UP001202134">
    <property type="component" value="Unassembled WGS sequence"/>
</dbReference>
<name>A0ABT0KRH4_9GAMM</name>
<keyword evidence="1" id="KW-0732">Signal</keyword>
<dbReference type="InterPro" id="IPR032811">
    <property type="entry name" value="Put_conjugal_transfer"/>
</dbReference>
<keyword evidence="3" id="KW-1185">Reference proteome</keyword>
<feature type="signal peptide" evidence="1">
    <location>
        <begin position="1"/>
        <end position="27"/>
    </location>
</feature>
<gene>
    <name evidence="2" type="ORF">L2737_14135</name>
</gene>
<dbReference type="EMBL" id="JAKIKU010000007">
    <property type="protein sequence ID" value="MCL1046453.1"/>
    <property type="molecule type" value="Genomic_DNA"/>
</dbReference>
<sequence>MFKITKNNMLKYLPICIVAAFATSAHANNHSFDARALAMGGVGVSTADYLTAPFHNPALAANFKENDNVGLLIPSLGAHVNDPSDLIENVEDFSDVYDDFKFLENPTEADAQVVIDQLKKVQGNYAQVQAGTQLAIAIPSNLVAVNLFAQAYADALVFADIADEDLDPSNIINQDINSQALTMGVIISEIGVSLANSHQFESGSLFYGASPKYQTVNTINYITDIENFEFDDWDDDRYQNDDSNFNLDVGIAFQHKDGYGFGFVGKNLIKNSYDTEIIEGVKGQYELSPTYTVSANYQNSYLVAAIDVQLNESEGYSEISGTSTLFDATQDNQQIAAIGIEFFPDSWVKLRTGYQTDLSNNTDDSITAGIGLSTFSLFHFDLSASYSDENNMGFAIQTGFTF</sequence>
<proteinExistence type="predicted"/>
<evidence type="ECO:0000256" key="1">
    <source>
        <dbReference type="SAM" id="SignalP"/>
    </source>
</evidence>
<evidence type="ECO:0000313" key="2">
    <source>
        <dbReference type="EMBL" id="MCL1046453.1"/>
    </source>
</evidence>
<evidence type="ECO:0000313" key="3">
    <source>
        <dbReference type="Proteomes" id="UP001202134"/>
    </source>
</evidence>
<dbReference type="RefSeq" id="WP_248956123.1">
    <property type="nucleotide sequence ID" value="NZ_JAKIKU010000007.1"/>
</dbReference>
<feature type="chain" id="PRO_5046152670" evidence="1">
    <location>
        <begin position="28"/>
        <end position="402"/>
    </location>
</feature>